<proteinExistence type="predicted"/>
<gene>
    <name evidence="2" type="ORF">BSZ19_24835</name>
</gene>
<evidence type="ECO:0000313" key="2">
    <source>
        <dbReference type="EMBL" id="OSJ30473.1"/>
    </source>
</evidence>
<feature type="transmembrane region" description="Helical" evidence="1">
    <location>
        <begin position="20"/>
        <end position="44"/>
    </location>
</feature>
<keyword evidence="1" id="KW-0472">Membrane</keyword>
<comment type="caution">
    <text evidence="2">The sequence shown here is derived from an EMBL/GenBank/DDBJ whole genome shotgun (WGS) entry which is preliminary data.</text>
</comment>
<accession>A0A1Y2JNP3</accession>
<evidence type="ECO:0000256" key="1">
    <source>
        <dbReference type="SAM" id="Phobius"/>
    </source>
</evidence>
<dbReference type="EMBL" id="NAFL01000261">
    <property type="protein sequence ID" value="OSJ30473.1"/>
    <property type="molecule type" value="Genomic_DNA"/>
</dbReference>
<dbReference type="Proteomes" id="UP000193335">
    <property type="component" value="Unassembled WGS sequence"/>
</dbReference>
<dbReference type="AlphaFoldDB" id="A0A1Y2JNP3"/>
<keyword evidence="1" id="KW-0812">Transmembrane</keyword>
<sequence>MTSTKSPPTIETSDPRNGKLARWAIISVLIALLVAACVLGYLGWTSTDIQVPESGYVALVMGVVFSLVVGVGLMTLVFYSSRGGYDEPAALIKPLESDEDDERGRPG</sequence>
<evidence type="ECO:0000313" key="3">
    <source>
        <dbReference type="Proteomes" id="UP000193335"/>
    </source>
</evidence>
<dbReference type="RefSeq" id="WP_085402125.1">
    <property type="nucleotide sequence ID" value="NZ_NAFL01000261.1"/>
</dbReference>
<organism evidence="2 3">
    <name type="scientific">Bradyrhizobium japonicum</name>
    <dbReference type="NCBI Taxonomy" id="375"/>
    <lineage>
        <taxon>Bacteria</taxon>
        <taxon>Pseudomonadati</taxon>
        <taxon>Pseudomonadota</taxon>
        <taxon>Alphaproteobacteria</taxon>
        <taxon>Hyphomicrobiales</taxon>
        <taxon>Nitrobacteraceae</taxon>
        <taxon>Bradyrhizobium</taxon>
    </lineage>
</organism>
<reference evidence="2 3" key="1">
    <citation type="submission" date="2017-03" db="EMBL/GenBank/DDBJ databases">
        <title>Whole genome sequences of fourteen strains of Bradyrhizobium canariense and one strain of Bradyrhizobium japonicum isolated from Lupinus (Papilionoideae: Genisteae) species in Algeria.</title>
        <authorList>
            <person name="Crovadore J."/>
            <person name="Chekireb D."/>
            <person name="Brachmann A."/>
            <person name="Chablais R."/>
            <person name="Cochard B."/>
            <person name="Lefort F."/>
        </authorList>
    </citation>
    <scope>NUCLEOTIDE SEQUENCE [LARGE SCALE GENOMIC DNA]</scope>
    <source>
        <strain evidence="2 3">UBMA197</strain>
    </source>
</reference>
<keyword evidence="1" id="KW-1133">Transmembrane helix</keyword>
<name>A0A1Y2JNP3_BRAJP</name>
<protein>
    <submittedName>
        <fullName evidence="2">Uncharacterized protein</fullName>
    </submittedName>
</protein>
<feature type="transmembrane region" description="Helical" evidence="1">
    <location>
        <begin position="56"/>
        <end position="79"/>
    </location>
</feature>